<dbReference type="SUPFAM" id="SSF53271">
    <property type="entry name" value="PRTase-like"/>
    <property type="match status" value="1"/>
</dbReference>
<dbReference type="InterPro" id="IPR000836">
    <property type="entry name" value="PRTase_dom"/>
</dbReference>
<keyword evidence="3" id="KW-1185">Reference proteome</keyword>
<dbReference type="Pfam" id="PF00156">
    <property type="entry name" value="Pribosyltran"/>
    <property type="match status" value="1"/>
</dbReference>
<organism evidence="2 3">
    <name type="scientific">Pseudomonas duriflava</name>
    <dbReference type="NCBI Taxonomy" id="459528"/>
    <lineage>
        <taxon>Bacteria</taxon>
        <taxon>Pseudomonadati</taxon>
        <taxon>Pseudomonadota</taxon>
        <taxon>Gammaproteobacteria</taxon>
        <taxon>Pseudomonadales</taxon>
        <taxon>Pseudomonadaceae</taxon>
        <taxon>Pseudomonas</taxon>
    </lineage>
</organism>
<keyword evidence="2" id="KW-0808">Transferase</keyword>
<dbReference type="OrthoDB" id="9810066at2"/>
<evidence type="ECO:0000313" key="3">
    <source>
        <dbReference type="Proteomes" id="UP000316905"/>
    </source>
</evidence>
<evidence type="ECO:0000313" key="2">
    <source>
        <dbReference type="EMBL" id="TWI56664.1"/>
    </source>
</evidence>
<sequence length="239" mass="25679">MGAVRKMIEPYQDRFQAGQALAEVLQVYANASPVVLALPRGGVPVALPIAQALNAPLDVVMARKIGAPNDKGCGLGAVIDGPASRWVVNQDRLEFLNPPAGWFEAERDRQLSDLKGLRRLYCGNRPPVSLKGRTVILADDGLDTGGTARVALMALAEEAPARLMLAVPVGARRVVNALQKLADQIICLAMPEPFQGIGAYYRQFEPLSDVDVAGLLSYARHTRTLGRFAHPEPVACLAH</sequence>
<dbReference type="EMBL" id="VLKY01000003">
    <property type="protein sequence ID" value="TWI56664.1"/>
    <property type="molecule type" value="Genomic_DNA"/>
</dbReference>
<reference evidence="2 3" key="1">
    <citation type="journal article" date="2015" name="Stand. Genomic Sci.">
        <title>Genomic Encyclopedia of Bacterial and Archaeal Type Strains, Phase III: the genomes of soil and plant-associated and newly described type strains.</title>
        <authorList>
            <person name="Whitman W.B."/>
            <person name="Woyke T."/>
            <person name="Klenk H.P."/>
            <person name="Zhou Y."/>
            <person name="Lilburn T.G."/>
            <person name="Beck B.J."/>
            <person name="De Vos P."/>
            <person name="Vandamme P."/>
            <person name="Eisen J.A."/>
            <person name="Garrity G."/>
            <person name="Hugenholtz P."/>
            <person name="Kyrpides N.C."/>
        </authorList>
    </citation>
    <scope>NUCLEOTIDE SEQUENCE [LARGE SCALE GENOMIC DNA]</scope>
    <source>
        <strain evidence="2 3">CGMCC 1.6858</strain>
    </source>
</reference>
<name>A0A562QIU5_9PSED</name>
<evidence type="ECO:0000259" key="1">
    <source>
        <dbReference type="Pfam" id="PF00156"/>
    </source>
</evidence>
<dbReference type="Gene3D" id="3.40.50.2020">
    <property type="match status" value="1"/>
</dbReference>
<dbReference type="InterPro" id="IPR029057">
    <property type="entry name" value="PRTase-like"/>
</dbReference>
<gene>
    <name evidence="2" type="ORF">IQ22_01116</name>
</gene>
<dbReference type="CDD" id="cd06223">
    <property type="entry name" value="PRTases_typeI"/>
    <property type="match status" value="1"/>
</dbReference>
<comment type="caution">
    <text evidence="2">The sequence shown here is derived from an EMBL/GenBank/DDBJ whole genome shotgun (WGS) entry which is preliminary data.</text>
</comment>
<dbReference type="GO" id="GO:0016757">
    <property type="term" value="F:glycosyltransferase activity"/>
    <property type="evidence" value="ECO:0007669"/>
    <property type="project" value="UniProtKB-KW"/>
</dbReference>
<protein>
    <submittedName>
        <fullName evidence="2">Putative phosphoribosyltransferase</fullName>
    </submittedName>
</protein>
<keyword evidence="2" id="KW-0328">Glycosyltransferase</keyword>
<proteinExistence type="predicted"/>
<dbReference type="Gene3D" id="3.30.1310.20">
    <property type="entry name" value="PRTase-like"/>
    <property type="match status" value="1"/>
</dbReference>
<dbReference type="RefSeq" id="WP_145139285.1">
    <property type="nucleotide sequence ID" value="NZ_VLKY01000003.1"/>
</dbReference>
<accession>A0A562QIU5</accession>
<feature type="domain" description="Phosphoribosyltransferase" evidence="1">
    <location>
        <begin position="19"/>
        <end position="174"/>
    </location>
</feature>
<dbReference type="AlphaFoldDB" id="A0A562QIU5"/>
<dbReference type="Proteomes" id="UP000316905">
    <property type="component" value="Unassembled WGS sequence"/>
</dbReference>